<gene>
    <name evidence="3" type="ORF">SPPYR_1383</name>
</gene>
<name>A0A1Y5PR68_9SPHN</name>
<dbReference type="CDD" id="cd10448">
    <property type="entry name" value="GIY-YIG_unchar_3"/>
    <property type="match status" value="1"/>
</dbReference>
<dbReference type="KEGG" id="sphu:SPPYR_1383"/>
<dbReference type="SMART" id="SM00465">
    <property type="entry name" value="GIYc"/>
    <property type="match status" value="1"/>
</dbReference>
<proteinExistence type="inferred from homology"/>
<organism evidence="3">
    <name type="scientific">uncultured Sphingopyxis sp</name>
    <dbReference type="NCBI Taxonomy" id="310581"/>
    <lineage>
        <taxon>Bacteria</taxon>
        <taxon>Pseudomonadati</taxon>
        <taxon>Pseudomonadota</taxon>
        <taxon>Alphaproteobacteria</taxon>
        <taxon>Sphingomonadales</taxon>
        <taxon>Sphingomonadaceae</taxon>
        <taxon>Sphingopyxis</taxon>
        <taxon>environmental samples</taxon>
    </lineage>
</organism>
<dbReference type="PROSITE" id="PS50164">
    <property type="entry name" value="GIY_YIG"/>
    <property type="match status" value="1"/>
</dbReference>
<dbReference type="AlphaFoldDB" id="A0A1Y5PR68"/>
<dbReference type="Gene3D" id="3.40.1440.10">
    <property type="entry name" value="GIY-YIG endonuclease"/>
    <property type="match status" value="1"/>
</dbReference>
<dbReference type="InterPro" id="IPR000305">
    <property type="entry name" value="GIY-YIG_endonuc"/>
</dbReference>
<evidence type="ECO:0000259" key="2">
    <source>
        <dbReference type="PROSITE" id="PS50164"/>
    </source>
</evidence>
<dbReference type="InterPro" id="IPR050190">
    <property type="entry name" value="UPF0213_domain"/>
</dbReference>
<evidence type="ECO:0000256" key="1">
    <source>
        <dbReference type="ARBA" id="ARBA00007435"/>
    </source>
</evidence>
<feature type="domain" description="GIY-YIG" evidence="2">
    <location>
        <begin position="4"/>
        <end position="79"/>
    </location>
</feature>
<protein>
    <submittedName>
        <fullName evidence="3">Excinuclease ABC, C subunit domain protein</fullName>
    </submittedName>
</protein>
<accession>A0A1Y5PR68</accession>
<comment type="similarity">
    <text evidence="1">Belongs to the UPF0213 family.</text>
</comment>
<evidence type="ECO:0000313" key="3">
    <source>
        <dbReference type="EMBL" id="SBV32503.1"/>
    </source>
</evidence>
<dbReference type="PANTHER" id="PTHR34477:SF5">
    <property type="entry name" value="BSL5627 PROTEIN"/>
    <property type="match status" value="1"/>
</dbReference>
<dbReference type="Pfam" id="PF01541">
    <property type="entry name" value="GIY-YIG"/>
    <property type="match status" value="1"/>
</dbReference>
<sequence length="100" mass="11614">MRERLPAVYIMANKRNGTLYTGMTSNLVQRVWQHREGLGGFSRRYDCKMLVWFEIHATMETAIAREKQIKAGSRAKKLMLIEADNPSWRDLWLQIVDGSA</sequence>
<dbReference type="InterPro" id="IPR035901">
    <property type="entry name" value="GIY-YIG_endonuc_sf"/>
</dbReference>
<dbReference type="SUPFAM" id="SSF82771">
    <property type="entry name" value="GIY-YIG endonuclease"/>
    <property type="match status" value="1"/>
</dbReference>
<dbReference type="PANTHER" id="PTHR34477">
    <property type="entry name" value="UPF0213 PROTEIN YHBQ"/>
    <property type="match status" value="1"/>
</dbReference>
<dbReference type="EMBL" id="LT598653">
    <property type="protein sequence ID" value="SBV32503.1"/>
    <property type="molecule type" value="Genomic_DNA"/>
</dbReference>
<reference evidence="3" key="1">
    <citation type="submission" date="2016-03" db="EMBL/GenBank/DDBJ databases">
        <authorList>
            <person name="Ploux O."/>
        </authorList>
    </citation>
    <scope>NUCLEOTIDE SEQUENCE</scope>
    <source>
        <strain evidence="3">UC10</strain>
    </source>
</reference>